<feature type="region of interest" description="Disordered" evidence="1">
    <location>
        <begin position="1"/>
        <end position="31"/>
    </location>
</feature>
<accession>A0A7X6M952</accession>
<keyword evidence="4" id="KW-0378">Hydrolase</keyword>
<organism evidence="4 5">
    <name type="scientific">Nocardiopsis alborubida</name>
    <dbReference type="NCBI Taxonomy" id="146802"/>
    <lineage>
        <taxon>Bacteria</taxon>
        <taxon>Bacillati</taxon>
        <taxon>Actinomycetota</taxon>
        <taxon>Actinomycetes</taxon>
        <taxon>Streptosporangiales</taxon>
        <taxon>Nocardiopsidaceae</taxon>
        <taxon>Nocardiopsis</taxon>
    </lineage>
</organism>
<dbReference type="Pfam" id="PF13625">
    <property type="entry name" value="Helicase_C_3"/>
    <property type="match status" value="1"/>
</dbReference>
<dbReference type="AlphaFoldDB" id="A0A7X6M952"/>
<feature type="compositionally biased region" description="Low complexity" evidence="1">
    <location>
        <begin position="220"/>
        <end position="234"/>
    </location>
</feature>
<evidence type="ECO:0000256" key="1">
    <source>
        <dbReference type="SAM" id="MobiDB-lite"/>
    </source>
</evidence>
<name>A0A7X6M952_9ACTN</name>
<gene>
    <name evidence="4" type="ORF">HGB44_01850</name>
</gene>
<dbReference type="EMBL" id="JAAXPG010000001">
    <property type="protein sequence ID" value="NKY96422.1"/>
    <property type="molecule type" value="Genomic_DNA"/>
</dbReference>
<dbReference type="PROSITE" id="PS52050">
    <property type="entry name" value="WYL"/>
    <property type="match status" value="1"/>
</dbReference>
<dbReference type="RefSeq" id="WP_061079449.1">
    <property type="nucleotide sequence ID" value="NZ_JAAXPG010000001.1"/>
</dbReference>
<evidence type="ECO:0000259" key="3">
    <source>
        <dbReference type="Pfam" id="PF13625"/>
    </source>
</evidence>
<comment type="caution">
    <text evidence="4">The sequence shown here is derived from an EMBL/GenBank/DDBJ whole genome shotgun (WGS) entry which is preliminary data.</text>
</comment>
<evidence type="ECO:0000313" key="4">
    <source>
        <dbReference type="EMBL" id="NKY96422.1"/>
    </source>
</evidence>
<dbReference type="Proteomes" id="UP000553209">
    <property type="component" value="Unassembled WGS sequence"/>
</dbReference>
<sequence>MSDNAPPDGREPGTGGRTAPASGRPPTFTSWLRGRSDDALVALLRARPDLAQPVPADIGALASRATTRNTVLRVLERLDRFTLQVLESVVALGDDRMSEPVGVPAADLADALGPVDGRDTADGPVGAALDTLLRLALVWPDRGRLRPVQVLRDLLPQPARLGPPARVLLAALPHGAVRRLADDLAPDGTEDTPVEAVAALLSDPKRVAVLVDGEGHGHAEGPAGAGAPENAGSPGSAGGPGSSRGTESPHAPRIQADAPAPGDDRTGPISAQARRLLDSMAWGPPHGTVSGARREVALDTAASPVDELIARALLLPSGDDTLTLPREVGLHLRSGLLFREVTTAPPPFEGTAHPADAVTRAAAGQAFTVLRAVEELLEHWSEDPAAVLRNGGLGVRDLRRAAQAMETDDATAALFVEVAHAAGLLGADDRVEGEWLPTREYDLWRERAPAHRWLRLASAWLESDRVASLSGSRDSGGRMRNALGPGLVRPAAPQARRDLLTELGTAAPGLAPLPDSLSARLSWRRPRRQSPVYAELVRAAAAEAAALGLTGRGALADHVRPLLDGDEDGAARVLGGELPEPLDYVLVQGDLTAVAPGPLVSGLARELALVADVESTGGATVYRFTEGSVRRALDAGRGVADITTLLERHSRTPLPQALRYLVSDVGRRHGRLRAGSASSYLRCDEPALLEELVSDRRTDDLGLLRLAPTVVASRSTRAALVERLRQLGYHPVPEGGDGSMRLSRPEVRRADAADVPPAPGGSGTSRELAAAAVRAVRAGDEAATAARTPVPLPENGPPGSRSAAVLEVLAGAARDGRRVWIGYTDTDGRQVSRIVEPSGVDGGFLTAYDATRAAVHRFAVHRVTAVAELDPEPREDTERQGQPEPR</sequence>
<dbReference type="Pfam" id="PF13280">
    <property type="entry name" value="WYL"/>
    <property type="match status" value="1"/>
</dbReference>
<dbReference type="InterPro" id="IPR032830">
    <property type="entry name" value="XPB/Ssl2_N"/>
</dbReference>
<evidence type="ECO:0000259" key="2">
    <source>
        <dbReference type="Pfam" id="PF13280"/>
    </source>
</evidence>
<protein>
    <submittedName>
        <fullName evidence="4">Helicase</fullName>
    </submittedName>
</protein>
<keyword evidence="4" id="KW-0547">Nucleotide-binding</keyword>
<feature type="region of interest" description="Disordered" evidence="1">
    <location>
        <begin position="214"/>
        <end position="268"/>
    </location>
</feature>
<evidence type="ECO:0000313" key="5">
    <source>
        <dbReference type="Proteomes" id="UP000553209"/>
    </source>
</evidence>
<keyword evidence="4" id="KW-0067">ATP-binding</keyword>
<proteinExistence type="predicted"/>
<keyword evidence="5" id="KW-1185">Reference proteome</keyword>
<dbReference type="InterPro" id="IPR026881">
    <property type="entry name" value="WYL_dom"/>
</dbReference>
<feature type="domain" description="Helicase XPB/Ssl2 N-terminal" evidence="3">
    <location>
        <begin position="585"/>
        <end position="707"/>
    </location>
</feature>
<keyword evidence="4" id="KW-0347">Helicase</keyword>
<reference evidence="4 5" key="1">
    <citation type="submission" date="2020-04" db="EMBL/GenBank/DDBJ databases">
        <title>MicrobeNet Type strains.</title>
        <authorList>
            <person name="Nicholson A.C."/>
        </authorList>
    </citation>
    <scope>NUCLEOTIDE SEQUENCE [LARGE SCALE GENOMIC DNA]</scope>
    <source>
        <strain evidence="4 5">ATCC 23612</strain>
    </source>
</reference>
<dbReference type="GO" id="GO:0004386">
    <property type="term" value="F:helicase activity"/>
    <property type="evidence" value="ECO:0007669"/>
    <property type="project" value="UniProtKB-KW"/>
</dbReference>
<feature type="domain" description="WYL" evidence="2">
    <location>
        <begin position="805"/>
        <end position="866"/>
    </location>
</feature>